<evidence type="ECO:0000313" key="8">
    <source>
        <dbReference type="Proteomes" id="UP000325576"/>
    </source>
</evidence>
<sequence>MSERADCHIHPTAVIGADVLIGAGVTVGPNAVLTGPLEIGDECWIGAGAVLGAPPEILGALHPTSWSVSAGLGIRIGARTTIRELSTVHQGSERRTEIGEDCFVMNRVGIEHDVQIGDRCVVSSGTTLAGHVSVGNSVNLGMHTVAHQRRIIGSGSMIGMGTVVVKDVPPFSKAFGNPVSLNGVNRIGMSRSGISDADISAIEDLYAAGSFGTSPAIPDSLSEAFTWWRERADKPLVV</sequence>
<gene>
    <name evidence="7" type="ORF">BS297_15130</name>
</gene>
<dbReference type="EMBL" id="MRBO01000429">
    <property type="protein sequence ID" value="KAB2584520.1"/>
    <property type="molecule type" value="Genomic_DNA"/>
</dbReference>
<feature type="domain" description="UDP N-acetylglucosamine O-acyltransferase C-terminal" evidence="6">
    <location>
        <begin position="167"/>
        <end position="207"/>
    </location>
</feature>
<keyword evidence="5 7" id="KW-0012">Acyltransferase</keyword>
<evidence type="ECO:0000256" key="3">
    <source>
        <dbReference type="ARBA" id="ARBA00022679"/>
    </source>
</evidence>
<dbReference type="Gene3D" id="2.160.10.10">
    <property type="entry name" value="Hexapeptide repeat proteins"/>
    <property type="match status" value="1"/>
</dbReference>
<dbReference type="AlphaFoldDB" id="A0A0C2WJC5"/>
<evidence type="ECO:0000256" key="4">
    <source>
        <dbReference type="ARBA" id="ARBA00023098"/>
    </source>
</evidence>
<evidence type="ECO:0000256" key="5">
    <source>
        <dbReference type="ARBA" id="ARBA00023315"/>
    </source>
</evidence>
<dbReference type="PANTHER" id="PTHR43480:SF1">
    <property type="entry name" value="ACYL-[ACYL-CARRIER-PROTEIN]--UDP-N-ACETYLGLUCOSAMINE O-ACYLTRANSFERASE, MITOCHONDRIAL-RELATED"/>
    <property type="match status" value="1"/>
</dbReference>
<reference evidence="7 8" key="1">
    <citation type="journal article" date="2017" name="Poromechanics V (2013)">
        <title>Genomic Characterization of the Arsenic-Tolerant Actinobacterium, &lt;i&gt;Rhodococcus erythropolis&lt;/i&gt; S43.</title>
        <authorList>
            <person name="Retamal-Morales G."/>
            <person name="Mehnert M."/>
            <person name="Schwabe R."/>
            <person name="Tischler D."/>
            <person name="Schloemann M."/>
            <person name="Levican G.J."/>
        </authorList>
    </citation>
    <scope>NUCLEOTIDE SEQUENCE [LARGE SCALE GENOMIC DNA]</scope>
    <source>
        <strain evidence="7 8">S43</strain>
    </source>
</reference>
<dbReference type="InterPro" id="IPR010137">
    <property type="entry name" value="Lipid_A_LpxA"/>
</dbReference>
<dbReference type="Pfam" id="PF13720">
    <property type="entry name" value="Acetyltransf_11"/>
    <property type="match status" value="1"/>
</dbReference>
<evidence type="ECO:0000259" key="6">
    <source>
        <dbReference type="Pfam" id="PF13720"/>
    </source>
</evidence>
<dbReference type="PANTHER" id="PTHR43480">
    <property type="entry name" value="ACYL-[ACYL-CARRIER-PROTEIN]--UDP-N-ACETYLGLUCOSAMINE O-ACYLTRANSFERASE"/>
    <property type="match status" value="1"/>
</dbReference>
<proteinExistence type="predicted"/>
<dbReference type="Proteomes" id="UP000325576">
    <property type="component" value="Unassembled WGS sequence"/>
</dbReference>
<comment type="caution">
    <text evidence="7">The sequence shown here is derived from an EMBL/GenBank/DDBJ whole genome shotgun (WGS) entry which is preliminary data.</text>
</comment>
<dbReference type="SUPFAM" id="SSF51161">
    <property type="entry name" value="Trimeric LpxA-like enzymes"/>
    <property type="match status" value="1"/>
</dbReference>
<keyword evidence="2" id="KW-0441">Lipid A biosynthesis</keyword>
<dbReference type="InterPro" id="IPR029098">
    <property type="entry name" value="Acetyltransf_C"/>
</dbReference>
<keyword evidence="4" id="KW-0443">Lipid metabolism</keyword>
<keyword evidence="1" id="KW-0444">Lipid biosynthesis</keyword>
<dbReference type="InterPro" id="IPR011004">
    <property type="entry name" value="Trimer_LpxA-like_sf"/>
</dbReference>
<keyword evidence="3 7" id="KW-0808">Transferase</keyword>
<dbReference type="Pfam" id="PF00132">
    <property type="entry name" value="Hexapep"/>
    <property type="match status" value="2"/>
</dbReference>
<dbReference type="InterPro" id="IPR001451">
    <property type="entry name" value="Hexapep"/>
</dbReference>
<dbReference type="GO" id="GO:0016020">
    <property type="term" value="C:membrane"/>
    <property type="evidence" value="ECO:0007669"/>
    <property type="project" value="GOC"/>
</dbReference>
<dbReference type="RefSeq" id="WP_042950322.1">
    <property type="nucleotide sequence ID" value="NZ_JABBPH010000002.1"/>
</dbReference>
<accession>A0A0C2WJC5</accession>
<evidence type="ECO:0000256" key="1">
    <source>
        <dbReference type="ARBA" id="ARBA00022516"/>
    </source>
</evidence>
<evidence type="ECO:0000313" key="7">
    <source>
        <dbReference type="EMBL" id="KAB2584520.1"/>
    </source>
</evidence>
<dbReference type="GO" id="GO:0008780">
    <property type="term" value="F:acyl-[acyl-carrier-protein]-UDP-N-acetylglucosamine O-acyltransferase activity"/>
    <property type="evidence" value="ECO:0007669"/>
    <property type="project" value="InterPro"/>
</dbReference>
<dbReference type="GO" id="GO:0009245">
    <property type="term" value="P:lipid A biosynthetic process"/>
    <property type="evidence" value="ECO:0007669"/>
    <property type="project" value="UniProtKB-KW"/>
</dbReference>
<protein>
    <submittedName>
        <fullName evidence="7">Acyl-ACP--UDP-N-acetylglucosamine O-acyltransferase</fullName>
    </submittedName>
</protein>
<evidence type="ECO:0000256" key="2">
    <source>
        <dbReference type="ARBA" id="ARBA00022556"/>
    </source>
</evidence>
<organism evidence="7 8">
    <name type="scientific">Rhodococcus erythropolis</name>
    <name type="common">Arthrobacter picolinophilus</name>
    <dbReference type="NCBI Taxonomy" id="1833"/>
    <lineage>
        <taxon>Bacteria</taxon>
        <taxon>Bacillati</taxon>
        <taxon>Actinomycetota</taxon>
        <taxon>Actinomycetes</taxon>
        <taxon>Mycobacteriales</taxon>
        <taxon>Nocardiaceae</taxon>
        <taxon>Rhodococcus</taxon>
        <taxon>Rhodococcus erythropolis group</taxon>
    </lineage>
</organism>
<name>A0A0C2WJC5_RHOER</name>